<organism evidence="1 2">
    <name type="scientific">Candidatus Doudnabacteria bacterium Gr01-1014_77</name>
    <dbReference type="NCBI Taxonomy" id="2017133"/>
    <lineage>
        <taxon>Bacteria</taxon>
        <taxon>Candidatus Doudnaibacteriota</taxon>
    </lineage>
</organism>
<accession>A0A554JB63</accession>
<protein>
    <submittedName>
        <fullName evidence="1">Uncharacterized protein</fullName>
    </submittedName>
</protein>
<proteinExistence type="predicted"/>
<dbReference type="InterPro" id="IPR003735">
    <property type="entry name" value="Metal_Tscrpt_repr"/>
</dbReference>
<dbReference type="Proteomes" id="UP000319613">
    <property type="component" value="Unassembled WGS sequence"/>
</dbReference>
<dbReference type="AlphaFoldDB" id="A0A554JB63"/>
<dbReference type="Gene3D" id="1.20.58.1000">
    <property type="entry name" value="Metal-sensitive repressor, helix protomer"/>
    <property type="match status" value="1"/>
</dbReference>
<dbReference type="PANTHER" id="PTHR33677">
    <property type="entry name" value="TRANSCRIPTIONAL REPRESSOR FRMR-RELATED"/>
    <property type="match status" value="1"/>
</dbReference>
<sequence length="88" mass="10280">MKMNNRKPLINQIHRVQGQMQGLEKMIVENKYCVDIIGLSLAIQKSLQSLNQKVLENHLEEHVGHQFKEGQDKKVIKELSKIYNLKNK</sequence>
<dbReference type="GO" id="GO:0003677">
    <property type="term" value="F:DNA binding"/>
    <property type="evidence" value="ECO:0007669"/>
    <property type="project" value="InterPro"/>
</dbReference>
<evidence type="ECO:0000313" key="2">
    <source>
        <dbReference type="Proteomes" id="UP000319613"/>
    </source>
</evidence>
<comment type="caution">
    <text evidence="1">The sequence shown here is derived from an EMBL/GenBank/DDBJ whole genome shotgun (WGS) entry which is preliminary data.</text>
</comment>
<dbReference type="EMBL" id="VMFF01000037">
    <property type="protein sequence ID" value="TSC65605.1"/>
    <property type="molecule type" value="Genomic_DNA"/>
</dbReference>
<dbReference type="GO" id="GO:0046872">
    <property type="term" value="F:metal ion binding"/>
    <property type="evidence" value="ECO:0007669"/>
    <property type="project" value="InterPro"/>
</dbReference>
<dbReference type="GO" id="GO:0045892">
    <property type="term" value="P:negative regulation of DNA-templated transcription"/>
    <property type="evidence" value="ECO:0007669"/>
    <property type="project" value="UniProtKB-ARBA"/>
</dbReference>
<dbReference type="InterPro" id="IPR038390">
    <property type="entry name" value="Metal_Tscrpt_repr_sf"/>
</dbReference>
<name>A0A554JB63_9BACT</name>
<dbReference type="Pfam" id="PF02583">
    <property type="entry name" value="Trns_repr_metal"/>
    <property type="match status" value="1"/>
</dbReference>
<reference evidence="1 2" key="1">
    <citation type="submission" date="2017-07" db="EMBL/GenBank/DDBJ databases">
        <title>Mechanisms for carbon and nitrogen cycling indicate functional differentiation within the Candidate Phyla Radiation.</title>
        <authorList>
            <person name="Danczak R.E."/>
            <person name="Johnston M.D."/>
            <person name="Kenah C."/>
            <person name="Slattery M."/>
            <person name="Wrighton K.C."/>
            <person name="Wilkins M.J."/>
        </authorList>
    </citation>
    <scope>NUCLEOTIDE SEQUENCE [LARGE SCALE GENOMIC DNA]</scope>
    <source>
        <strain evidence="1">Gr01-1014_77</strain>
    </source>
</reference>
<gene>
    <name evidence="1" type="ORF">G01um101477_408</name>
</gene>
<evidence type="ECO:0000313" key="1">
    <source>
        <dbReference type="EMBL" id="TSC65605.1"/>
    </source>
</evidence>